<dbReference type="PROSITE" id="PS50943">
    <property type="entry name" value="HTH_CROC1"/>
    <property type="match status" value="1"/>
</dbReference>
<gene>
    <name evidence="3" type="ORF">BST25_19805</name>
</gene>
<accession>A0A1X0DD89</accession>
<dbReference type="Proteomes" id="UP000192566">
    <property type="component" value="Unassembled WGS sequence"/>
</dbReference>
<evidence type="ECO:0000313" key="3">
    <source>
        <dbReference type="EMBL" id="ORA70142.1"/>
    </source>
</evidence>
<dbReference type="SUPFAM" id="SSF47413">
    <property type="entry name" value="lambda repressor-like DNA-binding domains"/>
    <property type="match status" value="1"/>
</dbReference>
<sequence>MTQAEFADAIDVGEASLAQWETDRAKPHDIRAVTLRIQEIFGISAAWLIDVDQPGRERYQPRTGTITKDATRPRQR</sequence>
<feature type="domain" description="HTH cro/C1-type" evidence="2">
    <location>
        <begin position="1"/>
        <end position="48"/>
    </location>
</feature>
<evidence type="ECO:0000256" key="1">
    <source>
        <dbReference type="SAM" id="MobiDB-lite"/>
    </source>
</evidence>
<dbReference type="EMBL" id="MVHR01000038">
    <property type="protein sequence ID" value="ORA70142.1"/>
    <property type="molecule type" value="Genomic_DNA"/>
</dbReference>
<name>A0A1X0DD89_MYCHE</name>
<reference evidence="3 4" key="1">
    <citation type="submission" date="2017-02" db="EMBL/GenBank/DDBJ databases">
        <title>The new phylogeny of genus Mycobacterium.</title>
        <authorList>
            <person name="Tortoli E."/>
            <person name="Trovato A."/>
            <person name="Cirillo D.M."/>
        </authorList>
    </citation>
    <scope>NUCLEOTIDE SEQUENCE [LARGE SCALE GENOMIC DNA]</scope>
    <source>
        <strain evidence="3 4">DSM 44471</strain>
    </source>
</reference>
<organism evidence="3 4">
    <name type="scientific">Mycobacterium heidelbergense</name>
    <dbReference type="NCBI Taxonomy" id="53376"/>
    <lineage>
        <taxon>Bacteria</taxon>
        <taxon>Bacillati</taxon>
        <taxon>Actinomycetota</taxon>
        <taxon>Actinomycetes</taxon>
        <taxon>Mycobacteriales</taxon>
        <taxon>Mycobacteriaceae</taxon>
        <taxon>Mycobacterium</taxon>
        <taxon>Mycobacterium simiae complex</taxon>
    </lineage>
</organism>
<dbReference type="InterPro" id="IPR001387">
    <property type="entry name" value="Cro/C1-type_HTH"/>
</dbReference>
<protein>
    <recommendedName>
        <fullName evidence="2">HTH cro/C1-type domain-containing protein</fullName>
    </recommendedName>
</protein>
<dbReference type="InterPro" id="IPR010982">
    <property type="entry name" value="Lambda_DNA-bd_dom_sf"/>
</dbReference>
<dbReference type="STRING" id="53376.BST25_19805"/>
<keyword evidence="4" id="KW-1185">Reference proteome</keyword>
<proteinExistence type="predicted"/>
<dbReference type="GO" id="GO:0003677">
    <property type="term" value="F:DNA binding"/>
    <property type="evidence" value="ECO:0007669"/>
    <property type="project" value="InterPro"/>
</dbReference>
<feature type="region of interest" description="Disordered" evidence="1">
    <location>
        <begin position="57"/>
        <end position="76"/>
    </location>
</feature>
<dbReference type="CDD" id="cd00093">
    <property type="entry name" value="HTH_XRE"/>
    <property type="match status" value="1"/>
</dbReference>
<evidence type="ECO:0000259" key="2">
    <source>
        <dbReference type="PROSITE" id="PS50943"/>
    </source>
</evidence>
<comment type="caution">
    <text evidence="3">The sequence shown here is derived from an EMBL/GenBank/DDBJ whole genome shotgun (WGS) entry which is preliminary data.</text>
</comment>
<evidence type="ECO:0000313" key="4">
    <source>
        <dbReference type="Proteomes" id="UP000192566"/>
    </source>
</evidence>
<dbReference type="AlphaFoldDB" id="A0A1X0DD89"/>
<dbReference type="Gene3D" id="1.10.260.40">
    <property type="entry name" value="lambda repressor-like DNA-binding domains"/>
    <property type="match status" value="1"/>
</dbReference>